<dbReference type="Proteomes" id="UP000784294">
    <property type="component" value="Unassembled WGS sequence"/>
</dbReference>
<accession>A0A3S5BAD0</accession>
<sequence>MQQNVEVQTAIPYRSSIQTTSQSGQAQVISAGQAALYYRAGLPIDPVTLASRAEGTGQFWRYTHAHAHVGWHTHTRLAVVMSTV</sequence>
<dbReference type="AlphaFoldDB" id="A0A3S5BAD0"/>
<evidence type="ECO:0000313" key="1">
    <source>
        <dbReference type="EMBL" id="VEL17534.1"/>
    </source>
</evidence>
<protein>
    <submittedName>
        <fullName evidence="1">Uncharacterized protein</fullName>
    </submittedName>
</protein>
<reference evidence="1" key="1">
    <citation type="submission" date="2018-11" db="EMBL/GenBank/DDBJ databases">
        <authorList>
            <consortium name="Pathogen Informatics"/>
        </authorList>
    </citation>
    <scope>NUCLEOTIDE SEQUENCE</scope>
</reference>
<evidence type="ECO:0000313" key="2">
    <source>
        <dbReference type="Proteomes" id="UP000784294"/>
    </source>
</evidence>
<organism evidence="1 2">
    <name type="scientific">Protopolystoma xenopodis</name>
    <dbReference type="NCBI Taxonomy" id="117903"/>
    <lineage>
        <taxon>Eukaryota</taxon>
        <taxon>Metazoa</taxon>
        <taxon>Spiralia</taxon>
        <taxon>Lophotrochozoa</taxon>
        <taxon>Platyhelminthes</taxon>
        <taxon>Monogenea</taxon>
        <taxon>Polyopisthocotylea</taxon>
        <taxon>Polystomatidea</taxon>
        <taxon>Polystomatidae</taxon>
        <taxon>Protopolystoma</taxon>
    </lineage>
</organism>
<comment type="caution">
    <text evidence="1">The sequence shown here is derived from an EMBL/GenBank/DDBJ whole genome shotgun (WGS) entry which is preliminary data.</text>
</comment>
<keyword evidence="2" id="KW-1185">Reference proteome</keyword>
<dbReference type="EMBL" id="CAAALY010033041">
    <property type="protein sequence ID" value="VEL17534.1"/>
    <property type="molecule type" value="Genomic_DNA"/>
</dbReference>
<name>A0A3S5BAD0_9PLAT</name>
<gene>
    <name evidence="1" type="ORF">PXEA_LOCUS10974</name>
</gene>
<proteinExistence type="predicted"/>